<name>A0AAW1R4Q2_9CHLO</name>
<protein>
    <submittedName>
        <fullName evidence="1">Uncharacterized protein</fullName>
    </submittedName>
</protein>
<evidence type="ECO:0000313" key="1">
    <source>
        <dbReference type="EMBL" id="KAK9828742.1"/>
    </source>
</evidence>
<sequence>MSATSLESGRPIPASEGVWGDRLAVTALRHARNVTSGNPRFRFAVDRPVRGVSKLHVNALPSSDPTRQVGSFMHWFGAGP</sequence>
<keyword evidence="2" id="KW-1185">Reference proteome</keyword>
<gene>
    <name evidence="1" type="ORF">WJX72_001867</name>
</gene>
<dbReference type="EMBL" id="JALJOR010000001">
    <property type="protein sequence ID" value="KAK9828742.1"/>
    <property type="molecule type" value="Genomic_DNA"/>
</dbReference>
<reference evidence="1 2" key="1">
    <citation type="journal article" date="2024" name="Nat. Commun.">
        <title>Phylogenomics reveals the evolutionary origins of lichenization in chlorophyte algae.</title>
        <authorList>
            <person name="Puginier C."/>
            <person name="Libourel C."/>
            <person name="Otte J."/>
            <person name="Skaloud P."/>
            <person name="Haon M."/>
            <person name="Grisel S."/>
            <person name="Petersen M."/>
            <person name="Berrin J.G."/>
            <person name="Delaux P.M."/>
            <person name="Dal Grande F."/>
            <person name="Keller J."/>
        </authorList>
    </citation>
    <scope>NUCLEOTIDE SEQUENCE [LARGE SCALE GENOMIC DNA]</scope>
    <source>
        <strain evidence="1 2">SAG 2043</strain>
    </source>
</reference>
<organism evidence="1 2">
    <name type="scientific">[Myrmecia] bisecta</name>
    <dbReference type="NCBI Taxonomy" id="41462"/>
    <lineage>
        <taxon>Eukaryota</taxon>
        <taxon>Viridiplantae</taxon>
        <taxon>Chlorophyta</taxon>
        <taxon>core chlorophytes</taxon>
        <taxon>Trebouxiophyceae</taxon>
        <taxon>Trebouxiales</taxon>
        <taxon>Trebouxiaceae</taxon>
        <taxon>Myrmecia</taxon>
    </lineage>
</organism>
<accession>A0AAW1R4Q2</accession>
<dbReference type="Proteomes" id="UP001489004">
    <property type="component" value="Unassembled WGS sequence"/>
</dbReference>
<evidence type="ECO:0000313" key="2">
    <source>
        <dbReference type="Proteomes" id="UP001489004"/>
    </source>
</evidence>
<proteinExistence type="predicted"/>
<comment type="caution">
    <text evidence="1">The sequence shown here is derived from an EMBL/GenBank/DDBJ whole genome shotgun (WGS) entry which is preliminary data.</text>
</comment>
<dbReference type="AlphaFoldDB" id="A0AAW1R4Q2"/>